<dbReference type="InterPro" id="IPR001611">
    <property type="entry name" value="Leu-rich_rpt"/>
</dbReference>
<dbReference type="EMBL" id="OZ023713">
    <property type="protein sequence ID" value="CAK9861431.1"/>
    <property type="molecule type" value="Genomic_DNA"/>
</dbReference>
<dbReference type="PANTHER" id="PTHR46662:SF104">
    <property type="entry name" value="GPI-ANCHORED ADHESIN-LIKE PROTEIN PGA55-RELATED"/>
    <property type="match status" value="1"/>
</dbReference>
<dbReference type="Gene3D" id="3.80.10.10">
    <property type="entry name" value="Ribonuclease Inhibitor"/>
    <property type="match status" value="1"/>
</dbReference>
<evidence type="ECO:0000313" key="2">
    <source>
        <dbReference type="Proteomes" id="UP001497522"/>
    </source>
</evidence>
<dbReference type="Pfam" id="PF00560">
    <property type="entry name" value="LRR_1"/>
    <property type="match status" value="2"/>
</dbReference>
<gene>
    <name evidence="1" type="ORF">CSSPJE1EN2_LOCUS4426</name>
</gene>
<dbReference type="Proteomes" id="UP001497522">
    <property type="component" value="Chromosome 12"/>
</dbReference>
<reference evidence="1" key="1">
    <citation type="submission" date="2024-03" db="EMBL/GenBank/DDBJ databases">
        <authorList>
            <consortium name="ELIXIR-Norway"/>
            <consortium name="Elixir Norway"/>
        </authorList>
    </citation>
    <scope>NUCLEOTIDE SEQUENCE</scope>
</reference>
<accession>A0ABP1AG79</accession>
<organism evidence="1 2">
    <name type="scientific">Sphagnum jensenii</name>
    <dbReference type="NCBI Taxonomy" id="128206"/>
    <lineage>
        <taxon>Eukaryota</taxon>
        <taxon>Viridiplantae</taxon>
        <taxon>Streptophyta</taxon>
        <taxon>Embryophyta</taxon>
        <taxon>Bryophyta</taxon>
        <taxon>Sphagnophytina</taxon>
        <taxon>Sphagnopsida</taxon>
        <taxon>Sphagnales</taxon>
        <taxon>Sphagnaceae</taxon>
        <taxon>Sphagnum</taxon>
    </lineage>
</organism>
<dbReference type="InterPro" id="IPR032675">
    <property type="entry name" value="LRR_dom_sf"/>
</dbReference>
<dbReference type="SUPFAM" id="SSF52058">
    <property type="entry name" value="L domain-like"/>
    <property type="match status" value="1"/>
</dbReference>
<evidence type="ECO:0000313" key="1">
    <source>
        <dbReference type="EMBL" id="CAK9861431.1"/>
    </source>
</evidence>
<dbReference type="PANTHER" id="PTHR46662">
    <property type="entry name" value="DI-GLUCOSE BINDING PROTEIN WITH LEUCINE-RICH REPEAT DOMAIN-CONTAINING PROTEIN"/>
    <property type="match status" value="1"/>
</dbReference>
<proteinExistence type="predicted"/>
<name>A0ABP1AG79_9BRYO</name>
<keyword evidence="2" id="KW-1185">Reference proteome</keyword>
<protein>
    <submittedName>
        <fullName evidence="1">Uncharacterized protein</fullName>
    </submittedName>
</protein>
<sequence length="231" mass="25294">MSPLDYTKVLVTRYIVFAACYSLTFWTTCDRDLRNNSLNGTITVLSGLTNLNELNLSFNKLSGSLPPSIWASPSISVLDLSENNFSNNLPNLPVVNESMFICPKSLTNLNLAGNSLNGSFPSELLNCSTKLQVINCDGNAFSGALNMNVNTSALSTELSMVNNDISELIPSWESGIYSPVLLGGNQICKAISNGCPNNEFIVYDNPSQNEFYPQLNCRYNSSQPFITRGEF</sequence>